<dbReference type="NCBIfam" id="TIGR01262">
    <property type="entry name" value="maiA"/>
    <property type="match status" value="1"/>
</dbReference>
<proteinExistence type="inferred from homology"/>
<reference evidence="4 5" key="1">
    <citation type="submission" date="2018-02" db="EMBL/GenBank/DDBJ databases">
        <title>Genomic Encyclopedia of Archaeal and Bacterial Type Strains, Phase II (KMG-II): from individual species to whole genera.</title>
        <authorList>
            <person name="Goeker M."/>
        </authorList>
    </citation>
    <scope>NUCLEOTIDE SEQUENCE [LARGE SCALE GENOMIC DNA]</scope>
    <source>
        <strain evidence="4 5">DSM 18921</strain>
    </source>
</reference>
<dbReference type="PANTHER" id="PTHR42673:SF21">
    <property type="entry name" value="GLUTATHIONE S-TRANSFERASE YFCF"/>
    <property type="match status" value="1"/>
</dbReference>
<dbReference type="InterPro" id="IPR010987">
    <property type="entry name" value="Glutathione-S-Trfase_C-like"/>
</dbReference>
<protein>
    <submittedName>
        <fullName evidence="4">Maleylacetoacetate isomerase/maleylpyruvate isomerase</fullName>
    </submittedName>
</protein>
<dbReference type="InterPro" id="IPR004045">
    <property type="entry name" value="Glutathione_S-Trfase_N"/>
</dbReference>
<dbReference type="InterPro" id="IPR036282">
    <property type="entry name" value="Glutathione-S-Trfase_C_sf"/>
</dbReference>
<evidence type="ECO:0000256" key="1">
    <source>
        <dbReference type="ARBA" id="ARBA00010007"/>
    </source>
</evidence>
<feature type="domain" description="GST N-terminal" evidence="2">
    <location>
        <begin position="1"/>
        <end position="81"/>
    </location>
</feature>
<dbReference type="SFLD" id="SFLDS00019">
    <property type="entry name" value="Glutathione_Transferase_(cytos"/>
    <property type="match status" value="1"/>
</dbReference>
<dbReference type="Gene3D" id="3.40.30.10">
    <property type="entry name" value="Glutaredoxin"/>
    <property type="match status" value="1"/>
</dbReference>
<organism evidence="4 5">
    <name type="scientific">Albidovulum denitrificans</name>
    <dbReference type="NCBI Taxonomy" id="404881"/>
    <lineage>
        <taxon>Bacteria</taxon>
        <taxon>Pseudomonadati</taxon>
        <taxon>Pseudomonadota</taxon>
        <taxon>Alphaproteobacteria</taxon>
        <taxon>Rhodobacterales</taxon>
        <taxon>Paracoccaceae</taxon>
        <taxon>Albidovulum</taxon>
    </lineage>
</organism>
<dbReference type="Pfam" id="PF13409">
    <property type="entry name" value="GST_N_2"/>
    <property type="match status" value="1"/>
</dbReference>
<dbReference type="GO" id="GO:0005737">
    <property type="term" value="C:cytoplasm"/>
    <property type="evidence" value="ECO:0007669"/>
    <property type="project" value="InterPro"/>
</dbReference>
<evidence type="ECO:0000259" key="3">
    <source>
        <dbReference type="PROSITE" id="PS50405"/>
    </source>
</evidence>
<keyword evidence="4" id="KW-0670">Pyruvate</keyword>
<comment type="caution">
    <text evidence="4">The sequence shown here is derived from an EMBL/GenBank/DDBJ whole genome shotgun (WGS) entry which is preliminary data.</text>
</comment>
<sequence>MKLYGYWRSTAAYRVRIALNLKGVRYDNVAVDLSRGDQNRVDYAGLNPARLVPALELEDGTVLTQSLAIIDWLEGRYPTPALVPDDPLLRARVLAMAQVIASDIHPINNLRVVQALGQRFNATAAQRAGWMRHWMRLGLDLLEREVDPATAFAFTETPTLADICLVAQLYNARRWEMDLRPYPTLLKIDAAAAQIPAFRDAAPKAQPDSVLT</sequence>
<dbReference type="RefSeq" id="WP_105515407.1">
    <property type="nucleotide sequence ID" value="NZ_PVEP01000006.1"/>
</dbReference>
<dbReference type="EMBL" id="PVEP01000006">
    <property type="protein sequence ID" value="PQV55939.1"/>
    <property type="molecule type" value="Genomic_DNA"/>
</dbReference>
<dbReference type="SFLD" id="SFLDG00358">
    <property type="entry name" value="Main_(cytGST)"/>
    <property type="match status" value="1"/>
</dbReference>
<comment type="similarity">
    <text evidence="1">Belongs to the GST superfamily. Zeta family.</text>
</comment>
<dbReference type="OrthoDB" id="509852at2"/>
<gene>
    <name evidence="4" type="ORF">LX70_02824</name>
</gene>
<feature type="domain" description="GST C-terminal" evidence="3">
    <location>
        <begin position="86"/>
        <end position="211"/>
    </location>
</feature>
<dbReference type="SUPFAM" id="SSF52833">
    <property type="entry name" value="Thioredoxin-like"/>
    <property type="match status" value="1"/>
</dbReference>
<dbReference type="CDD" id="cd03042">
    <property type="entry name" value="GST_N_Zeta"/>
    <property type="match status" value="1"/>
</dbReference>
<dbReference type="PROSITE" id="PS50404">
    <property type="entry name" value="GST_NTER"/>
    <property type="match status" value="1"/>
</dbReference>
<dbReference type="SUPFAM" id="SSF47616">
    <property type="entry name" value="GST C-terminal domain-like"/>
    <property type="match status" value="1"/>
</dbReference>
<dbReference type="InterPro" id="IPR034333">
    <property type="entry name" value="GST_Zeta_N"/>
</dbReference>
<dbReference type="InterPro" id="IPR005955">
    <property type="entry name" value="GST_Zeta"/>
</dbReference>
<evidence type="ECO:0000313" key="4">
    <source>
        <dbReference type="EMBL" id="PQV55939.1"/>
    </source>
</evidence>
<dbReference type="InterPro" id="IPR040079">
    <property type="entry name" value="Glutathione_S-Trfase"/>
</dbReference>
<dbReference type="GO" id="GO:0006749">
    <property type="term" value="P:glutathione metabolic process"/>
    <property type="evidence" value="ECO:0007669"/>
    <property type="project" value="TreeGrafter"/>
</dbReference>
<dbReference type="PANTHER" id="PTHR42673">
    <property type="entry name" value="MALEYLACETOACETATE ISOMERASE"/>
    <property type="match status" value="1"/>
</dbReference>
<dbReference type="CDD" id="cd03191">
    <property type="entry name" value="GST_C_Zeta"/>
    <property type="match status" value="1"/>
</dbReference>
<dbReference type="InterPro" id="IPR036249">
    <property type="entry name" value="Thioredoxin-like_sf"/>
</dbReference>
<name>A0A2S8S553_9RHOB</name>
<evidence type="ECO:0000313" key="5">
    <source>
        <dbReference type="Proteomes" id="UP000238338"/>
    </source>
</evidence>
<dbReference type="Proteomes" id="UP000238338">
    <property type="component" value="Unassembled WGS sequence"/>
</dbReference>
<dbReference type="InterPro" id="IPR034330">
    <property type="entry name" value="GST_Zeta_C"/>
</dbReference>
<accession>A0A2S8S553</accession>
<dbReference type="GO" id="GO:0004364">
    <property type="term" value="F:glutathione transferase activity"/>
    <property type="evidence" value="ECO:0007669"/>
    <property type="project" value="TreeGrafter"/>
</dbReference>
<evidence type="ECO:0000259" key="2">
    <source>
        <dbReference type="PROSITE" id="PS50404"/>
    </source>
</evidence>
<dbReference type="PROSITE" id="PS50405">
    <property type="entry name" value="GST_CTER"/>
    <property type="match status" value="1"/>
</dbReference>
<dbReference type="Gene3D" id="1.20.1050.10">
    <property type="match status" value="1"/>
</dbReference>
<dbReference type="GO" id="GO:0006559">
    <property type="term" value="P:L-phenylalanine catabolic process"/>
    <property type="evidence" value="ECO:0007669"/>
    <property type="project" value="TreeGrafter"/>
</dbReference>
<dbReference type="AlphaFoldDB" id="A0A2S8S553"/>
<keyword evidence="4" id="KW-0413">Isomerase</keyword>
<dbReference type="GO" id="GO:0016034">
    <property type="term" value="F:maleylacetoacetate isomerase activity"/>
    <property type="evidence" value="ECO:0007669"/>
    <property type="project" value="TreeGrafter"/>
</dbReference>
<keyword evidence="5" id="KW-1185">Reference proteome</keyword>